<organism evidence="5">
    <name type="scientific">marine sediment metagenome</name>
    <dbReference type="NCBI Taxonomy" id="412755"/>
    <lineage>
        <taxon>unclassified sequences</taxon>
        <taxon>metagenomes</taxon>
        <taxon>ecological metagenomes</taxon>
    </lineage>
</organism>
<evidence type="ECO:0008006" key="6">
    <source>
        <dbReference type="Google" id="ProtNLM"/>
    </source>
</evidence>
<feature type="non-terminal residue" evidence="5">
    <location>
        <position position="1"/>
    </location>
</feature>
<evidence type="ECO:0000256" key="1">
    <source>
        <dbReference type="ARBA" id="ARBA00022603"/>
    </source>
</evidence>
<evidence type="ECO:0000256" key="3">
    <source>
        <dbReference type="ARBA" id="ARBA00022691"/>
    </source>
</evidence>
<dbReference type="InterPro" id="IPR050723">
    <property type="entry name" value="CFA/CMAS"/>
</dbReference>
<dbReference type="PANTHER" id="PTHR43667">
    <property type="entry name" value="CYCLOPROPANE-FATTY-ACYL-PHOSPHOLIPID SYNTHASE"/>
    <property type="match status" value="1"/>
</dbReference>
<dbReference type="Gene3D" id="3.40.50.150">
    <property type="entry name" value="Vaccinia Virus protein VP39"/>
    <property type="match status" value="1"/>
</dbReference>
<dbReference type="EMBL" id="LAZR01020817">
    <property type="protein sequence ID" value="KKL87509.1"/>
    <property type="molecule type" value="Genomic_DNA"/>
</dbReference>
<proteinExistence type="predicted"/>
<reference evidence="5" key="1">
    <citation type="journal article" date="2015" name="Nature">
        <title>Complex archaea that bridge the gap between prokaryotes and eukaryotes.</title>
        <authorList>
            <person name="Spang A."/>
            <person name="Saw J.H."/>
            <person name="Jorgensen S.L."/>
            <person name="Zaremba-Niedzwiedzka K."/>
            <person name="Martijn J."/>
            <person name="Lind A.E."/>
            <person name="van Eijk R."/>
            <person name="Schleper C."/>
            <person name="Guy L."/>
            <person name="Ettema T.J."/>
        </authorList>
    </citation>
    <scope>NUCLEOTIDE SEQUENCE</scope>
</reference>
<dbReference type="PANTHER" id="PTHR43667:SF1">
    <property type="entry name" value="CYCLOPROPANE-FATTY-ACYL-PHOSPHOLIPID SYNTHASE"/>
    <property type="match status" value="1"/>
</dbReference>
<dbReference type="GO" id="GO:0032259">
    <property type="term" value="P:methylation"/>
    <property type="evidence" value="ECO:0007669"/>
    <property type="project" value="UniProtKB-KW"/>
</dbReference>
<evidence type="ECO:0000256" key="2">
    <source>
        <dbReference type="ARBA" id="ARBA00022679"/>
    </source>
</evidence>
<dbReference type="SUPFAM" id="SSF53335">
    <property type="entry name" value="S-adenosyl-L-methionine-dependent methyltransferases"/>
    <property type="match status" value="1"/>
</dbReference>
<comment type="caution">
    <text evidence="5">The sequence shown here is derived from an EMBL/GenBank/DDBJ whole genome shotgun (WGS) entry which is preliminary data.</text>
</comment>
<accession>A0A0F9FM98</accession>
<keyword evidence="4" id="KW-0443">Lipid metabolism</keyword>
<dbReference type="GO" id="GO:0006629">
    <property type="term" value="P:lipid metabolic process"/>
    <property type="evidence" value="ECO:0007669"/>
    <property type="project" value="UniProtKB-KW"/>
</dbReference>
<gene>
    <name evidence="5" type="ORF">LCGC14_1934030</name>
</gene>
<evidence type="ECO:0000256" key="4">
    <source>
        <dbReference type="ARBA" id="ARBA00023098"/>
    </source>
</evidence>
<keyword evidence="2" id="KW-0808">Transferase</keyword>
<dbReference type="GO" id="GO:0008168">
    <property type="term" value="F:methyltransferase activity"/>
    <property type="evidence" value="ECO:0007669"/>
    <property type="project" value="UniProtKB-KW"/>
</dbReference>
<name>A0A0F9FM98_9ZZZZ</name>
<dbReference type="Pfam" id="PF02353">
    <property type="entry name" value="CMAS"/>
    <property type="match status" value="1"/>
</dbReference>
<dbReference type="InterPro" id="IPR029063">
    <property type="entry name" value="SAM-dependent_MTases_sf"/>
</dbReference>
<evidence type="ECO:0000313" key="5">
    <source>
        <dbReference type="EMBL" id="KKL87509.1"/>
    </source>
</evidence>
<keyword evidence="1" id="KW-0489">Methyltransferase</keyword>
<protein>
    <recommendedName>
        <fullName evidence="6">Cyclopropane-fatty-acyl-phospholipid synthase</fullName>
    </recommendedName>
</protein>
<sequence>HYRDFMKIVHGALKDDGLFLLHTIGGNRSVRGTNPWIGKYIFPNSMLPSVRQISKAIEGLFVMEDWHNFGAYYDKTLLAWHNNFENNWDKIKSNYDDKFYRMWTYYLLSCAGSFRARKNQLWQIVLSKKGCPERV</sequence>
<dbReference type="AlphaFoldDB" id="A0A0F9FM98"/>
<keyword evidence="3" id="KW-0949">S-adenosyl-L-methionine</keyword>